<sequence length="336" mass="35927">MTWLGHEAAEQAFLDAWNGGRMHHAWLLAGPKGLGKAAFALRAARFLLAQGSAAADAEDRTATTLEGFDDSAASHLIDAGAHPEFKRLERLENEKTGSLARSISVDQVRAASALLTSTTSISRYRTIIVDSADDLEAAGANALLKSLEEPPANTIFFLVSHNSGRLLPTIRSRCRLLNFRAIGDDVMASWLRETMPDAGADAIASLTALAGGAPARALRFRDSDLASVWRDLERLGEQGDADLSITTRLSQSLSLKGANESYEAFLELAPTLLSRAARAADGRGAALLVDRWREASRIASSAIATSPDKALTVFELCRLLTHRSDMAALSNQFAAG</sequence>
<dbReference type="GO" id="GO:0009360">
    <property type="term" value="C:DNA polymerase III complex"/>
    <property type="evidence" value="ECO:0007669"/>
    <property type="project" value="TreeGrafter"/>
</dbReference>
<dbReference type="NCBIfam" id="NF005677">
    <property type="entry name" value="PRK07471.1"/>
    <property type="match status" value="1"/>
</dbReference>
<dbReference type="EMBL" id="VOPY01000002">
    <property type="protein sequence ID" value="TXC69169.1"/>
    <property type="molecule type" value="Genomic_DNA"/>
</dbReference>
<dbReference type="RefSeq" id="WP_147123123.1">
    <property type="nucleotide sequence ID" value="NZ_VOPY01000002.1"/>
</dbReference>
<dbReference type="SUPFAM" id="SSF52540">
    <property type="entry name" value="P-loop containing nucleoside triphosphate hydrolases"/>
    <property type="match status" value="1"/>
</dbReference>
<proteinExistence type="predicted"/>
<reference evidence="1 2" key="1">
    <citation type="submission" date="2019-08" db="EMBL/GenBank/DDBJ databases">
        <title>Sphingorhabdus soil sp. nov., isolated from arctic soil.</title>
        <authorList>
            <person name="Liu Y."/>
        </authorList>
    </citation>
    <scope>NUCLEOTIDE SEQUENCE [LARGE SCALE GENOMIC DNA]</scope>
    <source>
        <strain evidence="1 2">D-2Q-5-6</strain>
    </source>
</reference>
<organism evidence="1 2">
    <name type="scientific">Flavisphingopyxis soli</name>
    <dbReference type="NCBI Taxonomy" id="2601267"/>
    <lineage>
        <taxon>Bacteria</taxon>
        <taxon>Pseudomonadati</taxon>
        <taxon>Pseudomonadota</taxon>
        <taxon>Alphaproteobacteria</taxon>
        <taxon>Sphingomonadales</taxon>
        <taxon>Sphingopyxidaceae</taxon>
        <taxon>Flavisphingopyxis</taxon>
    </lineage>
</organism>
<keyword evidence="2" id="KW-1185">Reference proteome</keyword>
<dbReference type="Proteomes" id="UP000321129">
    <property type="component" value="Unassembled WGS sequence"/>
</dbReference>
<dbReference type="GO" id="GO:0003887">
    <property type="term" value="F:DNA-directed DNA polymerase activity"/>
    <property type="evidence" value="ECO:0007669"/>
    <property type="project" value="UniProtKB-EC"/>
</dbReference>
<comment type="caution">
    <text evidence="1">The sequence shown here is derived from an EMBL/GenBank/DDBJ whole genome shotgun (WGS) entry which is preliminary data.</text>
</comment>
<gene>
    <name evidence="1" type="ORF">FSZ31_09625</name>
</gene>
<evidence type="ECO:0000313" key="2">
    <source>
        <dbReference type="Proteomes" id="UP000321129"/>
    </source>
</evidence>
<dbReference type="OrthoDB" id="9811073at2"/>
<dbReference type="Gene3D" id="3.40.50.300">
    <property type="entry name" value="P-loop containing nucleotide triphosphate hydrolases"/>
    <property type="match status" value="1"/>
</dbReference>
<dbReference type="InterPro" id="IPR027417">
    <property type="entry name" value="P-loop_NTPase"/>
</dbReference>
<dbReference type="EC" id="2.7.7.7" evidence="1"/>
<name>A0A5C6U8H0_9SPHN</name>
<keyword evidence="1" id="KW-0808">Transferase</keyword>
<dbReference type="PANTHER" id="PTHR11669:SF8">
    <property type="entry name" value="DNA POLYMERASE III SUBUNIT DELTA"/>
    <property type="match status" value="1"/>
</dbReference>
<dbReference type="AlphaFoldDB" id="A0A5C6U8H0"/>
<evidence type="ECO:0000313" key="1">
    <source>
        <dbReference type="EMBL" id="TXC69169.1"/>
    </source>
</evidence>
<protein>
    <submittedName>
        <fullName evidence="1">DNA polymerase III subunit delta</fullName>
        <ecNumber evidence="1">2.7.7.7</ecNumber>
    </submittedName>
</protein>
<dbReference type="InterPro" id="IPR050238">
    <property type="entry name" value="DNA_Rep/Repair_Clamp_Loader"/>
</dbReference>
<dbReference type="PANTHER" id="PTHR11669">
    <property type="entry name" value="REPLICATION FACTOR C / DNA POLYMERASE III GAMMA-TAU SUBUNIT"/>
    <property type="match status" value="1"/>
</dbReference>
<dbReference type="Pfam" id="PF13177">
    <property type="entry name" value="DNA_pol3_delta2"/>
    <property type="match status" value="1"/>
</dbReference>
<dbReference type="GO" id="GO:0006261">
    <property type="term" value="P:DNA-templated DNA replication"/>
    <property type="evidence" value="ECO:0007669"/>
    <property type="project" value="TreeGrafter"/>
</dbReference>
<accession>A0A5C6U8H0</accession>
<keyword evidence="1" id="KW-0548">Nucleotidyltransferase</keyword>